<organism evidence="1 2">
    <name type="scientific">Paenibacillus medicaginis</name>
    <dbReference type="NCBI Taxonomy" id="1470560"/>
    <lineage>
        <taxon>Bacteria</taxon>
        <taxon>Bacillati</taxon>
        <taxon>Bacillota</taxon>
        <taxon>Bacilli</taxon>
        <taxon>Bacillales</taxon>
        <taxon>Paenibacillaceae</taxon>
        <taxon>Paenibacillus</taxon>
    </lineage>
</organism>
<gene>
    <name evidence="1" type="ORF">ACE5LO_18390</name>
</gene>
<proteinExistence type="predicted"/>
<dbReference type="EMBL" id="JBHIRY010000020">
    <property type="protein sequence ID" value="MFB5762355.1"/>
    <property type="molecule type" value="Genomic_DNA"/>
</dbReference>
<name>A0ABV5C713_9BACL</name>
<evidence type="ECO:0000313" key="1">
    <source>
        <dbReference type="EMBL" id="MFB5762355.1"/>
    </source>
</evidence>
<protein>
    <submittedName>
        <fullName evidence="1">Uncharacterized protein</fullName>
    </submittedName>
</protein>
<dbReference type="Proteomes" id="UP001580430">
    <property type="component" value="Unassembled WGS sequence"/>
</dbReference>
<dbReference type="RefSeq" id="WP_375521462.1">
    <property type="nucleotide sequence ID" value="NZ_JBHIRY010000020.1"/>
</dbReference>
<keyword evidence="2" id="KW-1185">Reference proteome</keyword>
<accession>A0ABV5C713</accession>
<comment type="caution">
    <text evidence="1">The sequence shown here is derived from an EMBL/GenBank/DDBJ whole genome shotgun (WGS) entry which is preliminary data.</text>
</comment>
<sequence length="62" mass="7156">MPRIKDPFQGLVAVPSNLPEETLGSIMREGRRKLMEEQDSDAVREATRRIQEHINRVNRKGV</sequence>
<reference evidence="1 2" key="1">
    <citation type="submission" date="2024-09" db="EMBL/GenBank/DDBJ databases">
        <title>Paenibacillus zeirhizospherea sp. nov., isolated from surface of the maize (Zea mays) roots in a horticulture field, Hungary.</title>
        <authorList>
            <person name="Marton D."/>
            <person name="Farkas M."/>
            <person name="Bedics A."/>
            <person name="Toth E."/>
            <person name="Tancsics A."/>
            <person name="Boka K."/>
            <person name="Marati G."/>
            <person name="Kriszt B."/>
            <person name="Cserhati M."/>
        </authorList>
    </citation>
    <scope>NUCLEOTIDE SEQUENCE [LARGE SCALE GENOMIC DNA]</scope>
    <source>
        <strain evidence="1 2">JCM 18446</strain>
    </source>
</reference>
<evidence type="ECO:0000313" key="2">
    <source>
        <dbReference type="Proteomes" id="UP001580430"/>
    </source>
</evidence>